<dbReference type="Gene3D" id="1.20.120.1810">
    <property type="match status" value="1"/>
</dbReference>
<dbReference type="FunFam" id="1.10.10.10:FF:000285">
    <property type="entry name" value="RNA polymerase sigma factor RpoH"/>
    <property type="match status" value="1"/>
</dbReference>
<keyword evidence="7 8" id="KW-0804">Transcription</keyword>
<dbReference type="InterPro" id="IPR014284">
    <property type="entry name" value="RNA_pol_sigma-70_dom"/>
</dbReference>
<dbReference type="PIRSF" id="PIRSF000770">
    <property type="entry name" value="RNA_pol_sigma-SigE/K"/>
    <property type="match status" value="1"/>
</dbReference>
<evidence type="ECO:0000256" key="2">
    <source>
        <dbReference type="ARBA" id="ARBA00022490"/>
    </source>
</evidence>
<name>A0A6N7EUN0_9GAMM</name>
<evidence type="ECO:0000256" key="1">
    <source>
        <dbReference type="ARBA" id="ARBA00007788"/>
    </source>
</evidence>
<dbReference type="InterPro" id="IPR007630">
    <property type="entry name" value="RNA_pol_sigma70_r4"/>
</dbReference>
<keyword evidence="5 8" id="KW-0731">Sigma factor</keyword>
<evidence type="ECO:0000256" key="4">
    <source>
        <dbReference type="ARBA" id="ARBA00023016"/>
    </source>
</evidence>
<dbReference type="CDD" id="cd06171">
    <property type="entry name" value="Sigma70_r4"/>
    <property type="match status" value="1"/>
</dbReference>
<evidence type="ECO:0000313" key="11">
    <source>
        <dbReference type="EMBL" id="MPV86494.1"/>
    </source>
</evidence>
<dbReference type="FunCoup" id="A0A6N7EUN0">
    <property type="interactions" value="126"/>
</dbReference>
<dbReference type="RefSeq" id="WP_152810484.1">
    <property type="nucleotide sequence ID" value="NZ_WHNW01000007.1"/>
</dbReference>
<dbReference type="Gene3D" id="1.10.10.10">
    <property type="entry name" value="Winged helix-like DNA-binding domain superfamily/Winged helix DNA-binding domain"/>
    <property type="match status" value="1"/>
</dbReference>
<dbReference type="NCBIfam" id="TIGR02937">
    <property type="entry name" value="sigma70-ECF"/>
    <property type="match status" value="1"/>
</dbReference>
<dbReference type="PRINTS" id="PR00046">
    <property type="entry name" value="SIGMA70FCT"/>
</dbReference>
<comment type="caution">
    <text evidence="11">The sequence shown here is derived from an EMBL/GenBank/DDBJ whole genome shotgun (WGS) entry which is preliminary data.</text>
</comment>
<dbReference type="GO" id="GO:0016987">
    <property type="term" value="F:sigma factor activity"/>
    <property type="evidence" value="ECO:0007669"/>
    <property type="project" value="UniProtKB-UniRule"/>
</dbReference>
<keyword evidence="2" id="KW-0963">Cytoplasm</keyword>
<sequence length="289" mass="33245">MSKYLSTVNQLPAAQDDIGSYFSKISKIPVLTKEEEQALTHELYYNNSIEAARTLILHHLRFVVYIAKNYRGYGLALPDLIQEGNVGLMKAVKNFDPNKNVRLASFAVHWIKSEINEFVIKNWKMVKVATTKEQRKLFFNLRSQKKTFNWLTVDEAQKIADDLHVSKEQVFEMESRLAGQDVSFDFTDQDEDSESSNALVPSHWLSTSESEDPAIIAEQNETSANNQMAIHAALNSLDERSREIVMKRWLDEDNKSTLQNLADEYGVSPERIRQIETQAMKKLRSHMIM</sequence>
<dbReference type="InterPro" id="IPR013325">
    <property type="entry name" value="RNA_pol_sigma_r2"/>
</dbReference>
<accession>A0A6N7EUN0</accession>
<dbReference type="InterPro" id="IPR007627">
    <property type="entry name" value="RNA_pol_sigma70_r2"/>
</dbReference>
<dbReference type="GO" id="GO:0003677">
    <property type="term" value="F:DNA binding"/>
    <property type="evidence" value="ECO:0007669"/>
    <property type="project" value="UniProtKB-KW"/>
</dbReference>
<keyword evidence="12" id="KW-1185">Reference proteome</keyword>
<dbReference type="NCBIfam" id="TIGR02392">
    <property type="entry name" value="rpoH_proteo"/>
    <property type="match status" value="1"/>
</dbReference>
<dbReference type="SUPFAM" id="SSF88946">
    <property type="entry name" value="Sigma2 domain of RNA polymerase sigma factors"/>
    <property type="match status" value="1"/>
</dbReference>
<reference evidence="11 12" key="1">
    <citation type="submission" date="2019-10" db="EMBL/GenBank/DDBJ databases">
        <title>Cardiobacteriales fam. a chemoheterotrophic member of the order Cardiobacteriales, and proposal of Cardiobacteriales fam. nov.</title>
        <authorList>
            <person name="Wang C."/>
        </authorList>
    </citation>
    <scope>NUCLEOTIDE SEQUENCE [LARGE SCALE GENOMIC DNA]</scope>
    <source>
        <strain evidence="11 12">ML27</strain>
    </source>
</reference>
<protein>
    <recommendedName>
        <fullName evidence="8">RNA polymerase sigma factor</fullName>
    </recommendedName>
</protein>
<dbReference type="Pfam" id="PF04542">
    <property type="entry name" value="Sigma70_r2"/>
    <property type="match status" value="1"/>
</dbReference>
<dbReference type="Pfam" id="PF04545">
    <property type="entry name" value="Sigma70_r4"/>
    <property type="match status" value="1"/>
</dbReference>
<keyword evidence="6 8" id="KW-0238">DNA-binding</keyword>
<evidence type="ECO:0000256" key="8">
    <source>
        <dbReference type="RuleBase" id="RU362124"/>
    </source>
</evidence>
<dbReference type="InterPro" id="IPR012759">
    <property type="entry name" value="RNA_pol_sigma_RpoH_proteobac"/>
</dbReference>
<dbReference type="SUPFAM" id="SSF88659">
    <property type="entry name" value="Sigma3 and sigma4 domains of RNA polymerase sigma factors"/>
    <property type="match status" value="1"/>
</dbReference>
<comment type="similarity">
    <text evidence="1 8">Belongs to the sigma-70 factor family.</text>
</comment>
<dbReference type="InParanoid" id="A0A6N7EUN0"/>
<dbReference type="FunFam" id="1.20.120.1810:FF:000001">
    <property type="entry name" value="RNA polymerase sigma factor RpoH"/>
    <property type="match status" value="1"/>
</dbReference>
<evidence type="ECO:0000313" key="12">
    <source>
        <dbReference type="Proteomes" id="UP000471298"/>
    </source>
</evidence>
<dbReference type="GO" id="GO:0006352">
    <property type="term" value="P:DNA-templated transcription initiation"/>
    <property type="evidence" value="ECO:0007669"/>
    <property type="project" value="UniProtKB-UniRule"/>
</dbReference>
<organism evidence="11 12">
    <name type="scientific">Ostreibacterium oceani</name>
    <dbReference type="NCBI Taxonomy" id="2654998"/>
    <lineage>
        <taxon>Bacteria</taxon>
        <taxon>Pseudomonadati</taxon>
        <taxon>Pseudomonadota</taxon>
        <taxon>Gammaproteobacteria</taxon>
        <taxon>Cardiobacteriales</taxon>
        <taxon>Ostreibacteriaceae</taxon>
        <taxon>Ostreibacterium</taxon>
    </lineage>
</organism>
<dbReference type="InterPro" id="IPR036388">
    <property type="entry name" value="WH-like_DNA-bd_sf"/>
</dbReference>
<evidence type="ECO:0000259" key="10">
    <source>
        <dbReference type="PROSITE" id="PS00716"/>
    </source>
</evidence>
<keyword evidence="4" id="KW-0346">Stress response</keyword>
<dbReference type="InterPro" id="IPR050813">
    <property type="entry name" value="Sigma-70_Factor"/>
</dbReference>
<evidence type="ECO:0000256" key="3">
    <source>
        <dbReference type="ARBA" id="ARBA00023015"/>
    </source>
</evidence>
<feature type="domain" description="RNA polymerase sigma-70" evidence="9">
    <location>
        <begin position="79"/>
        <end position="92"/>
    </location>
</feature>
<dbReference type="PANTHER" id="PTHR30376:SF3">
    <property type="entry name" value="RNA POLYMERASE SIGMA FACTOR RPOH"/>
    <property type="match status" value="1"/>
</dbReference>
<keyword evidence="3 8" id="KW-0805">Transcription regulation</keyword>
<dbReference type="PROSITE" id="PS00716">
    <property type="entry name" value="SIGMA70_2"/>
    <property type="match status" value="1"/>
</dbReference>
<feature type="domain" description="RNA polymerase sigma-70" evidence="10">
    <location>
        <begin position="257"/>
        <end position="283"/>
    </location>
</feature>
<evidence type="ECO:0000256" key="7">
    <source>
        <dbReference type="ARBA" id="ARBA00023163"/>
    </source>
</evidence>
<dbReference type="PANTHER" id="PTHR30376">
    <property type="entry name" value="SIGMA FACTOR RPOH HEAT SHOCK RELATED"/>
    <property type="match status" value="1"/>
</dbReference>
<dbReference type="PROSITE" id="PS00715">
    <property type="entry name" value="SIGMA70_1"/>
    <property type="match status" value="1"/>
</dbReference>
<dbReference type="AlphaFoldDB" id="A0A6N7EUN0"/>
<dbReference type="EMBL" id="WHNW01000007">
    <property type="protein sequence ID" value="MPV86494.1"/>
    <property type="molecule type" value="Genomic_DNA"/>
</dbReference>
<evidence type="ECO:0000256" key="6">
    <source>
        <dbReference type="ARBA" id="ARBA00023125"/>
    </source>
</evidence>
<evidence type="ECO:0000259" key="9">
    <source>
        <dbReference type="PROSITE" id="PS00715"/>
    </source>
</evidence>
<dbReference type="Proteomes" id="UP000471298">
    <property type="component" value="Unassembled WGS sequence"/>
</dbReference>
<dbReference type="InterPro" id="IPR013324">
    <property type="entry name" value="RNA_pol_sigma_r3/r4-like"/>
</dbReference>
<dbReference type="InterPro" id="IPR000943">
    <property type="entry name" value="RNA_pol_sigma70"/>
</dbReference>
<gene>
    <name evidence="11" type="primary">rpoH</name>
    <name evidence="11" type="ORF">GCU85_07085</name>
</gene>
<dbReference type="NCBIfam" id="NF005143">
    <property type="entry name" value="PRK06596.1"/>
    <property type="match status" value="1"/>
</dbReference>
<proteinExistence type="inferred from homology"/>
<evidence type="ECO:0000256" key="5">
    <source>
        <dbReference type="ARBA" id="ARBA00023082"/>
    </source>
</evidence>
<comment type="function">
    <text evidence="8">Sigma factors are initiation factors that promote the attachment of RNA polymerase to specific initiation sites and are then released.</text>
</comment>